<dbReference type="InterPro" id="IPR050582">
    <property type="entry name" value="HAD-like_SerB"/>
</dbReference>
<dbReference type="InterPro" id="IPR036412">
    <property type="entry name" value="HAD-like_sf"/>
</dbReference>
<keyword evidence="7" id="KW-0460">Magnesium</keyword>
<name>A0ABN9V759_9DINO</name>
<keyword evidence="4" id="KW-0028">Amino-acid biosynthesis</keyword>
<evidence type="ECO:0000256" key="2">
    <source>
        <dbReference type="ARBA" id="ARBA00005135"/>
    </source>
</evidence>
<evidence type="ECO:0000256" key="3">
    <source>
        <dbReference type="ARBA" id="ARBA00012640"/>
    </source>
</evidence>
<comment type="cofactor">
    <cofactor evidence="1">
        <name>Mg(2+)</name>
        <dbReference type="ChEBI" id="CHEBI:18420"/>
    </cofactor>
</comment>
<keyword evidence="10" id="KW-1185">Reference proteome</keyword>
<dbReference type="PANTHER" id="PTHR43344">
    <property type="entry name" value="PHOSPHOSERINE PHOSPHATASE"/>
    <property type="match status" value="1"/>
</dbReference>
<dbReference type="Gene3D" id="3.40.50.1000">
    <property type="entry name" value="HAD superfamily/HAD-like"/>
    <property type="match status" value="2"/>
</dbReference>
<evidence type="ECO:0000256" key="1">
    <source>
        <dbReference type="ARBA" id="ARBA00001946"/>
    </source>
</evidence>
<dbReference type="EMBL" id="CAUYUJ010016679">
    <property type="protein sequence ID" value="CAK0867745.1"/>
    <property type="molecule type" value="Genomic_DNA"/>
</dbReference>
<keyword evidence="6" id="KW-0378">Hydrolase</keyword>
<gene>
    <name evidence="9" type="ORF">PCOR1329_LOCUS54606</name>
</gene>
<evidence type="ECO:0000313" key="9">
    <source>
        <dbReference type="EMBL" id="CAK0867745.1"/>
    </source>
</evidence>
<dbReference type="Proteomes" id="UP001189429">
    <property type="component" value="Unassembled WGS sequence"/>
</dbReference>
<accession>A0ABN9V759</accession>
<dbReference type="Pfam" id="PF12710">
    <property type="entry name" value="HAD"/>
    <property type="match status" value="1"/>
</dbReference>
<evidence type="ECO:0000256" key="7">
    <source>
        <dbReference type="ARBA" id="ARBA00022842"/>
    </source>
</evidence>
<sequence length="614" mass="68411">ENNGEYSKVSVRVGCPRGTSLATLMMGAPMASGELRAGLQKVAWAHNAEVTARWFDAMNRPNGKSLVVFGLSDVLCPYDVLDEVLKAAGVDLARVAEECKGLPQSEKNRKKMSYLAGHSADVLTQVMERLEFTPGAKLVCGALKRMGFTLAVLTNTGCRDAADHVKRQLDIDYVICRDMEVRDGVMTGAYGGDMNDITFRKADLLKLMADREKIKYRNVIVVGEPLKGMKEANARSVMETFGPMVHFSTDKHKDLTLVLYLLGFNGTEVGLLRRKRKCEVSPSDVPPQPDTRRFLLKVTSPSREPGQLSKIFAPLQHMSSDIEVPSVRLCSTQDGGMCLGLNLHVLREEPAAAIKDFFDGCQKHGFQVQDVARVSDAASPHPPDTAAGVWRHYYHNRFAVTLVQRPFISSGSLSAVLQALVSVEGNLVQMKKLSVRSMWAVLLVVNLPAGVDFREEEMPLIPLPFPCRHGWSRLEILSRRHPQEVILCSSWYPCTSQDSSKVKRTFMDISREHGVDIAFQKDDVDRWMRRLIVFDMDSTLIQQVVMDELAKYAGVEEEMRAITAAAMRGELNFFDAFQARVSLLKGHNFEKLFRQVKAGLIFTPGAQIEEETSA</sequence>
<comment type="pathway">
    <text evidence="2">Amino-acid biosynthesis; L-serine biosynthesis; L-serine from 3-phospho-D-glycerate: step 3/3.</text>
</comment>
<evidence type="ECO:0000256" key="4">
    <source>
        <dbReference type="ARBA" id="ARBA00022605"/>
    </source>
</evidence>
<feature type="non-terminal residue" evidence="9">
    <location>
        <position position="1"/>
    </location>
</feature>
<evidence type="ECO:0000256" key="6">
    <source>
        <dbReference type="ARBA" id="ARBA00022801"/>
    </source>
</evidence>
<keyword evidence="8" id="KW-0718">Serine biosynthesis</keyword>
<evidence type="ECO:0000256" key="5">
    <source>
        <dbReference type="ARBA" id="ARBA00022723"/>
    </source>
</evidence>
<keyword evidence="5" id="KW-0479">Metal-binding</keyword>
<dbReference type="InterPro" id="IPR023214">
    <property type="entry name" value="HAD_sf"/>
</dbReference>
<dbReference type="PANTHER" id="PTHR43344:SF2">
    <property type="entry name" value="PHOSPHOSERINE PHOSPHATASE"/>
    <property type="match status" value="1"/>
</dbReference>
<reference evidence="9" key="1">
    <citation type="submission" date="2023-10" db="EMBL/GenBank/DDBJ databases">
        <authorList>
            <person name="Chen Y."/>
            <person name="Shah S."/>
            <person name="Dougan E. K."/>
            <person name="Thang M."/>
            <person name="Chan C."/>
        </authorList>
    </citation>
    <scope>NUCLEOTIDE SEQUENCE [LARGE SCALE GENOMIC DNA]</scope>
</reference>
<organism evidence="9 10">
    <name type="scientific">Prorocentrum cordatum</name>
    <dbReference type="NCBI Taxonomy" id="2364126"/>
    <lineage>
        <taxon>Eukaryota</taxon>
        <taxon>Sar</taxon>
        <taxon>Alveolata</taxon>
        <taxon>Dinophyceae</taxon>
        <taxon>Prorocentrales</taxon>
        <taxon>Prorocentraceae</taxon>
        <taxon>Prorocentrum</taxon>
    </lineage>
</organism>
<dbReference type="EC" id="3.1.3.3" evidence="3"/>
<dbReference type="SUPFAM" id="SSF56784">
    <property type="entry name" value="HAD-like"/>
    <property type="match status" value="2"/>
</dbReference>
<protein>
    <recommendedName>
        <fullName evidence="3">phosphoserine phosphatase</fullName>
        <ecNumber evidence="3">3.1.3.3</ecNumber>
    </recommendedName>
</protein>
<comment type="caution">
    <text evidence="9">The sequence shown here is derived from an EMBL/GenBank/DDBJ whole genome shotgun (WGS) entry which is preliminary data.</text>
</comment>
<evidence type="ECO:0000256" key="8">
    <source>
        <dbReference type="ARBA" id="ARBA00023299"/>
    </source>
</evidence>
<proteinExistence type="predicted"/>
<evidence type="ECO:0000313" key="10">
    <source>
        <dbReference type="Proteomes" id="UP001189429"/>
    </source>
</evidence>